<dbReference type="Proteomes" id="UP000198406">
    <property type="component" value="Unassembled WGS sequence"/>
</dbReference>
<reference evidence="3 4" key="1">
    <citation type="journal article" date="2015" name="Plant Cell">
        <title>Oil accumulation by the oleaginous diatom Fistulifera solaris as revealed by the genome and transcriptome.</title>
        <authorList>
            <person name="Tanaka T."/>
            <person name="Maeda Y."/>
            <person name="Veluchamy A."/>
            <person name="Tanaka M."/>
            <person name="Abida H."/>
            <person name="Marechal E."/>
            <person name="Bowler C."/>
            <person name="Muto M."/>
            <person name="Sunaga Y."/>
            <person name="Tanaka M."/>
            <person name="Yoshino T."/>
            <person name="Taniguchi T."/>
            <person name="Fukuda Y."/>
            <person name="Nemoto M."/>
            <person name="Matsumoto M."/>
            <person name="Wong P.S."/>
            <person name="Aburatani S."/>
            <person name="Fujibuchi W."/>
        </authorList>
    </citation>
    <scope>NUCLEOTIDE SEQUENCE [LARGE SCALE GENOMIC DNA]</scope>
    <source>
        <strain evidence="3 4">JPCC DA0580</strain>
    </source>
</reference>
<keyword evidence="1" id="KW-0472">Membrane</keyword>
<proteinExistence type="predicted"/>
<dbReference type="InterPro" id="IPR002491">
    <property type="entry name" value="ABC_transptr_periplasmic_BD"/>
</dbReference>
<evidence type="ECO:0000313" key="4">
    <source>
        <dbReference type="Proteomes" id="UP000198406"/>
    </source>
</evidence>
<dbReference type="Pfam" id="PF01497">
    <property type="entry name" value="Peripla_BP_2"/>
    <property type="match status" value="1"/>
</dbReference>
<evidence type="ECO:0000256" key="1">
    <source>
        <dbReference type="SAM" id="Phobius"/>
    </source>
</evidence>
<accession>A0A1Z5JLT3</accession>
<dbReference type="InParanoid" id="A0A1Z5JLT3"/>
<evidence type="ECO:0000313" key="3">
    <source>
        <dbReference type="EMBL" id="GAX14741.1"/>
    </source>
</evidence>
<dbReference type="PANTHER" id="PTHR30535">
    <property type="entry name" value="VITAMIN B12-BINDING PROTEIN"/>
    <property type="match status" value="1"/>
</dbReference>
<evidence type="ECO:0000259" key="2">
    <source>
        <dbReference type="PROSITE" id="PS50983"/>
    </source>
</evidence>
<dbReference type="SUPFAM" id="SSF53807">
    <property type="entry name" value="Helical backbone' metal receptor"/>
    <property type="match status" value="1"/>
</dbReference>
<feature type="domain" description="Fe/B12 periplasmic-binding" evidence="2">
    <location>
        <begin position="79"/>
        <end position="390"/>
    </location>
</feature>
<keyword evidence="1" id="KW-1133">Transmembrane helix</keyword>
<dbReference type="EMBL" id="BDSP01000082">
    <property type="protein sequence ID" value="GAX14741.1"/>
    <property type="molecule type" value="Genomic_DNA"/>
</dbReference>
<dbReference type="InterPro" id="IPR050902">
    <property type="entry name" value="ABC_Transporter_SBP"/>
</dbReference>
<dbReference type="PROSITE" id="PS50983">
    <property type="entry name" value="FE_B12_PBP"/>
    <property type="match status" value="1"/>
</dbReference>
<keyword evidence="4" id="KW-1185">Reference proteome</keyword>
<dbReference type="PANTHER" id="PTHR30535:SF7">
    <property type="entry name" value="IRON(III) DICITRATE-BINDING PROTEIN"/>
    <property type="match status" value="1"/>
</dbReference>
<protein>
    <recommendedName>
        <fullName evidence="2">Fe/B12 periplasmic-binding domain-containing protein</fullName>
    </recommendedName>
</protein>
<dbReference type="AlphaFoldDB" id="A0A1Z5JLT3"/>
<dbReference type="Gene3D" id="3.40.50.1980">
    <property type="entry name" value="Nitrogenase molybdenum iron protein domain"/>
    <property type="match status" value="2"/>
</dbReference>
<sequence length="512" mass="56745">MDLANRHWPEGCKTISTKQKYRATKVSQNDAPVMLHTSKMPHLSITTSALALTVCQAIVYPVGLTNCGESNWIASPPQRAVTMNQGTTEVLLAMNLSDRMVGTAYLDDEIWPALAKSYATIPVLSETYPDIDTLMSVQPDFLFASYSSAFRLGESLNYTRHIGNCSLSIHALDSDGTNQTDWFCRKELHDFGIQTYLQSPYCETKEHRRPASMESLFAEIWDIANIFNAHDQARRLIDSVQDHLEQAREVAAYGKTLNSAPIRVLWLDSWDDETPFVGACCGSVNLILEHAGAVNVFDDLGVEDVKSWDSVSWTDVAEQDPDFIVLVDAAWDRADEKLSKLCQHPITRELRAVQNRALLSVPFSASTLGVRVGALSYHLAEAFVALARQIPLSHVDFSMVTMNNANTTSGNEEVVAQSGVRVYTRFPVWNETDLETMCPGTSNVRIGDSPRIKVTENMRSSSSTIPSWSIVLMAILGIAFLLVTGGVTLLVVRERKGNPYFTPMRNEKATLG</sequence>
<keyword evidence="1" id="KW-0812">Transmembrane</keyword>
<feature type="transmembrane region" description="Helical" evidence="1">
    <location>
        <begin position="468"/>
        <end position="492"/>
    </location>
</feature>
<organism evidence="3 4">
    <name type="scientific">Fistulifera solaris</name>
    <name type="common">Oleaginous diatom</name>
    <dbReference type="NCBI Taxonomy" id="1519565"/>
    <lineage>
        <taxon>Eukaryota</taxon>
        <taxon>Sar</taxon>
        <taxon>Stramenopiles</taxon>
        <taxon>Ochrophyta</taxon>
        <taxon>Bacillariophyta</taxon>
        <taxon>Bacillariophyceae</taxon>
        <taxon>Bacillariophycidae</taxon>
        <taxon>Naviculales</taxon>
        <taxon>Naviculaceae</taxon>
        <taxon>Fistulifera</taxon>
    </lineage>
</organism>
<gene>
    <name evidence="3" type="ORF">FisN_11Hu284</name>
</gene>
<comment type="caution">
    <text evidence="3">The sequence shown here is derived from an EMBL/GenBank/DDBJ whole genome shotgun (WGS) entry which is preliminary data.</text>
</comment>
<name>A0A1Z5JLT3_FISSO</name>
<dbReference type="OrthoDB" id="44473at2759"/>